<reference evidence="4" key="1">
    <citation type="submission" date="2020-08" db="EMBL/GenBank/DDBJ databases">
        <title>Genome public.</title>
        <authorList>
            <person name="Liu C."/>
            <person name="Sun Q."/>
        </authorList>
    </citation>
    <scope>NUCLEOTIDE SEQUENCE</scope>
    <source>
        <strain evidence="4">NSJ-53</strain>
    </source>
</reference>
<gene>
    <name evidence="4" type="ORF">H8696_03265</name>
</gene>
<organism evidence="4 5">
    <name type="scientific">Gehongia tenuis</name>
    <dbReference type="NCBI Taxonomy" id="2763655"/>
    <lineage>
        <taxon>Bacteria</taxon>
        <taxon>Bacillati</taxon>
        <taxon>Bacillota</taxon>
        <taxon>Clostridia</taxon>
        <taxon>Christensenellales</taxon>
        <taxon>Christensenellaceae</taxon>
        <taxon>Gehongia</taxon>
    </lineage>
</organism>
<dbReference type="InterPro" id="IPR010273">
    <property type="entry name" value="DUF881"/>
</dbReference>
<keyword evidence="3" id="KW-0732">Signal</keyword>
<sequence length="237" mass="25559">MKRLAAGLLSIVAGFFLAQSLSGPAANSDEALLQRELDRLNQENGELTRQRDELADRLEGFKRDAEAEDGALAPLMEKLRAVAPFAGLTDMRGPGIVITLSDAPRGLVPEGGSVNYNNYVVHDEDLKRLVNVLVDGGAECVSINDVRILSRTKIRCGGPAIDVWDQILTPPFTIRAIGDPEALVRAITGSDEALGIYQEFSAYGLAFTYEAAGTVEVKGFKSPMKYSYAKAAAIKEE</sequence>
<evidence type="ECO:0000256" key="2">
    <source>
        <dbReference type="SAM" id="Coils"/>
    </source>
</evidence>
<dbReference type="GO" id="GO:0005886">
    <property type="term" value="C:plasma membrane"/>
    <property type="evidence" value="ECO:0007669"/>
    <property type="project" value="TreeGrafter"/>
</dbReference>
<evidence type="ECO:0000313" key="5">
    <source>
        <dbReference type="Proteomes" id="UP000623172"/>
    </source>
</evidence>
<comment type="caution">
    <text evidence="4">The sequence shown here is derived from an EMBL/GenBank/DDBJ whole genome shotgun (WGS) entry which is preliminary data.</text>
</comment>
<feature type="chain" id="PRO_5039094436" evidence="3">
    <location>
        <begin position="26"/>
        <end position="237"/>
    </location>
</feature>
<keyword evidence="2" id="KW-0175">Coiled coil</keyword>
<keyword evidence="5" id="KW-1185">Reference proteome</keyword>
<dbReference type="Pfam" id="PF05949">
    <property type="entry name" value="DUF881"/>
    <property type="match status" value="1"/>
</dbReference>
<evidence type="ECO:0000313" key="4">
    <source>
        <dbReference type="EMBL" id="MBC8530860.1"/>
    </source>
</evidence>
<name>A0A926D1W0_9FIRM</name>
<dbReference type="EMBL" id="JACRSR010000001">
    <property type="protein sequence ID" value="MBC8530860.1"/>
    <property type="molecule type" value="Genomic_DNA"/>
</dbReference>
<dbReference type="PANTHER" id="PTHR37313:SF4">
    <property type="entry name" value="CONSERVED MEMBRANE PROTEIN-RELATED"/>
    <property type="match status" value="1"/>
</dbReference>
<evidence type="ECO:0000256" key="3">
    <source>
        <dbReference type="SAM" id="SignalP"/>
    </source>
</evidence>
<feature type="coiled-coil region" evidence="2">
    <location>
        <begin position="30"/>
        <end position="64"/>
    </location>
</feature>
<feature type="signal peptide" evidence="3">
    <location>
        <begin position="1"/>
        <end position="25"/>
    </location>
</feature>
<comment type="similarity">
    <text evidence="1">Belongs to the UPF0749 family.</text>
</comment>
<proteinExistence type="inferred from homology"/>
<dbReference type="PANTHER" id="PTHR37313">
    <property type="entry name" value="UPF0749 PROTEIN RV1825"/>
    <property type="match status" value="1"/>
</dbReference>
<protein>
    <submittedName>
        <fullName evidence="4">DUF881 domain-containing protein</fullName>
    </submittedName>
</protein>
<accession>A0A926D1W0</accession>
<evidence type="ECO:0000256" key="1">
    <source>
        <dbReference type="ARBA" id="ARBA00009108"/>
    </source>
</evidence>
<dbReference type="Proteomes" id="UP000623172">
    <property type="component" value="Unassembled WGS sequence"/>
</dbReference>
<dbReference type="Gene3D" id="3.30.70.1880">
    <property type="entry name" value="Protein of unknown function DUF881"/>
    <property type="match status" value="1"/>
</dbReference>
<dbReference type="AlphaFoldDB" id="A0A926D1W0"/>
<dbReference type="RefSeq" id="WP_249314889.1">
    <property type="nucleotide sequence ID" value="NZ_JACRSR010000001.1"/>
</dbReference>